<protein>
    <recommendedName>
        <fullName evidence="12">L-dopachrome isomerase</fullName>
        <ecNumber evidence="9">5.3.2.1</ecNumber>
        <ecNumber evidence="8">5.3.3.12</ecNumber>
    </recommendedName>
    <alternativeName>
        <fullName evidence="10">L-dopachrome tautomerase</fullName>
    </alternativeName>
    <alternativeName>
        <fullName evidence="11">Phenylpyruvate tautomerase</fullName>
    </alternativeName>
</protein>
<evidence type="ECO:0000256" key="8">
    <source>
        <dbReference type="ARBA" id="ARBA00038932"/>
    </source>
</evidence>
<evidence type="ECO:0000256" key="1">
    <source>
        <dbReference type="ARBA" id="ARBA00004613"/>
    </source>
</evidence>
<evidence type="ECO:0000256" key="9">
    <source>
        <dbReference type="ARBA" id="ARBA00039086"/>
    </source>
</evidence>
<evidence type="ECO:0000256" key="7">
    <source>
        <dbReference type="ARBA" id="ARBA00036823"/>
    </source>
</evidence>
<gene>
    <name evidence="13" type="ORF">BCV71DRAFT_202539</name>
</gene>
<dbReference type="Gene3D" id="3.30.429.10">
    <property type="entry name" value="Macrophage Migration Inhibitory Factor"/>
    <property type="match status" value="1"/>
</dbReference>
<comment type="catalytic activity">
    <reaction evidence="7">
        <text>L-dopachrome = 5,6-dihydroxyindole-2-carboxylate</text>
        <dbReference type="Rhea" id="RHEA:13041"/>
        <dbReference type="ChEBI" id="CHEBI:16875"/>
        <dbReference type="ChEBI" id="CHEBI:57509"/>
        <dbReference type="EC" id="5.3.3.12"/>
    </reaction>
</comment>
<evidence type="ECO:0000313" key="13">
    <source>
        <dbReference type="EMBL" id="ORE15965.1"/>
    </source>
</evidence>
<keyword evidence="4" id="KW-0964">Secreted</keyword>
<proteinExistence type="inferred from homology"/>
<evidence type="ECO:0000256" key="4">
    <source>
        <dbReference type="ARBA" id="ARBA00022525"/>
    </source>
</evidence>
<organism evidence="13 14">
    <name type="scientific">Rhizopus microsporus</name>
    <dbReference type="NCBI Taxonomy" id="58291"/>
    <lineage>
        <taxon>Eukaryota</taxon>
        <taxon>Fungi</taxon>
        <taxon>Fungi incertae sedis</taxon>
        <taxon>Mucoromycota</taxon>
        <taxon>Mucoromycotina</taxon>
        <taxon>Mucoromycetes</taxon>
        <taxon>Mucorales</taxon>
        <taxon>Mucorineae</taxon>
        <taxon>Rhizopodaceae</taxon>
        <taxon>Rhizopus</taxon>
    </lineage>
</organism>
<dbReference type="GO" id="GO:0005615">
    <property type="term" value="C:extracellular space"/>
    <property type="evidence" value="ECO:0007669"/>
    <property type="project" value="UniProtKB-KW"/>
</dbReference>
<dbReference type="EC" id="5.3.3.12" evidence="8"/>
<name>A0A0A1PCB0_RHIZD</name>
<evidence type="ECO:0000256" key="10">
    <source>
        <dbReference type="ARBA" id="ARBA00041631"/>
    </source>
</evidence>
<evidence type="ECO:0000256" key="11">
    <source>
        <dbReference type="ARBA" id="ARBA00041912"/>
    </source>
</evidence>
<evidence type="ECO:0000256" key="12">
    <source>
        <dbReference type="ARBA" id="ARBA00042730"/>
    </source>
</evidence>
<dbReference type="InterPro" id="IPR001398">
    <property type="entry name" value="Macrophage_inhib_fac"/>
</dbReference>
<evidence type="ECO:0000256" key="6">
    <source>
        <dbReference type="ARBA" id="ARBA00036735"/>
    </source>
</evidence>
<dbReference type="InterPro" id="IPR014347">
    <property type="entry name" value="Tautomerase/MIF_sf"/>
</dbReference>
<dbReference type="Pfam" id="PF01187">
    <property type="entry name" value="MIF"/>
    <property type="match status" value="1"/>
</dbReference>
<evidence type="ECO:0000313" key="14">
    <source>
        <dbReference type="Proteomes" id="UP000242381"/>
    </source>
</evidence>
<dbReference type="PANTHER" id="PTHR11954">
    <property type="entry name" value="D-DOPACHROME DECARBOXYLASE"/>
    <property type="match status" value="1"/>
</dbReference>
<keyword evidence="5" id="KW-0413">Isomerase</keyword>
<comment type="catalytic activity">
    <reaction evidence="6">
        <text>3-phenylpyruvate = enol-phenylpyruvate</text>
        <dbReference type="Rhea" id="RHEA:17097"/>
        <dbReference type="ChEBI" id="CHEBI:16815"/>
        <dbReference type="ChEBI" id="CHEBI:18005"/>
        <dbReference type="EC" id="5.3.2.1"/>
    </reaction>
</comment>
<dbReference type="EC" id="5.3.2.1" evidence="9"/>
<evidence type="ECO:0000256" key="5">
    <source>
        <dbReference type="ARBA" id="ARBA00023235"/>
    </source>
</evidence>
<evidence type="ECO:0000256" key="2">
    <source>
        <dbReference type="ARBA" id="ARBA00005851"/>
    </source>
</evidence>
<dbReference type="Proteomes" id="UP000242381">
    <property type="component" value="Unassembled WGS sequence"/>
</dbReference>
<comment type="subcellular location">
    <subcellularLocation>
        <location evidence="1">Secreted</location>
    </subcellularLocation>
</comment>
<accession>A0A0A1PCB0</accession>
<dbReference type="GO" id="GO:0004167">
    <property type="term" value="F:dopachrome isomerase activity"/>
    <property type="evidence" value="ECO:0007669"/>
    <property type="project" value="UniProtKB-EC"/>
</dbReference>
<reference evidence="13 14" key="1">
    <citation type="journal article" date="2016" name="Proc. Natl. Acad. Sci. U.S.A.">
        <title>Lipid metabolic changes in an early divergent fungus govern the establishment of a mutualistic symbiosis with endobacteria.</title>
        <authorList>
            <person name="Lastovetsky O.A."/>
            <person name="Gaspar M.L."/>
            <person name="Mondo S.J."/>
            <person name="LaButti K.M."/>
            <person name="Sandor L."/>
            <person name="Grigoriev I.V."/>
            <person name="Henry S.A."/>
            <person name="Pawlowska T.E."/>
        </authorList>
    </citation>
    <scope>NUCLEOTIDE SEQUENCE [LARGE SCALE GENOMIC DNA]</scope>
    <source>
        <strain evidence="13 14">ATCC 11559</strain>
    </source>
</reference>
<comment type="similarity">
    <text evidence="2">Belongs to the MIF family.</text>
</comment>
<dbReference type="AlphaFoldDB" id="A0A0A1PCB0"/>
<dbReference type="EMBL" id="KV921402">
    <property type="protein sequence ID" value="ORE15965.1"/>
    <property type="molecule type" value="Genomic_DNA"/>
</dbReference>
<keyword evidence="3" id="KW-0202">Cytokine</keyword>
<dbReference type="SUPFAM" id="SSF55331">
    <property type="entry name" value="Tautomerase/MIF"/>
    <property type="match status" value="1"/>
</dbReference>
<evidence type="ECO:0000256" key="3">
    <source>
        <dbReference type="ARBA" id="ARBA00022514"/>
    </source>
</evidence>
<dbReference type="VEuPathDB" id="FungiDB:BCV72DRAFT_229167"/>
<sequence>MPVLEVYSAIAPKDLKSFIKRLSAVFAEQIGKPESFCLVTFNQVDSLVFNGTDEPGYLCKVISIGHIENDRNSKLTAAITAELEKELGVSDNRGYFVFSDVAAENIGTRKTTFANIVRERQK</sequence>
<dbReference type="PANTHER" id="PTHR11954:SF6">
    <property type="entry name" value="MACROPHAGE MIGRATION INHIBITORY FACTOR"/>
    <property type="match status" value="1"/>
</dbReference>
<dbReference type="OMA" id="DNDRNSK"/>
<dbReference type="GO" id="GO:0050178">
    <property type="term" value="F:phenylpyruvate tautomerase activity"/>
    <property type="evidence" value="ECO:0007669"/>
    <property type="project" value="UniProtKB-EC"/>
</dbReference>